<feature type="transmembrane region" description="Helical" evidence="7">
    <location>
        <begin position="55"/>
        <end position="73"/>
    </location>
</feature>
<evidence type="ECO:0000256" key="5">
    <source>
        <dbReference type="ARBA" id="ARBA00023136"/>
    </source>
</evidence>
<dbReference type="EMBL" id="ML975151">
    <property type="protein sequence ID" value="KAF1815653.1"/>
    <property type="molecule type" value="Genomic_DNA"/>
</dbReference>
<dbReference type="GeneID" id="54418507"/>
<keyword evidence="5 7" id="KW-0472">Membrane</keyword>
<evidence type="ECO:0000256" key="3">
    <source>
        <dbReference type="ARBA" id="ARBA00022692"/>
    </source>
</evidence>
<evidence type="ECO:0000313" key="8">
    <source>
        <dbReference type="EMBL" id="KAF1815653.1"/>
    </source>
</evidence>
<dbReference type="InterPro" id="IPR045225">
    <property type="entry name" value="Uracil/uridine/allantoin_perm"/>
</dbReference>
<protein>
    <submittedName>
        <fullName evidence="8 10">Uncharacterized protein</fullName>
    </submittedName>
</protein>
<evidence type="ECO:0000256" key="6">
    <source>
        <dbReference type="SAM" id="MobiDB-lite"/>
    </source>
</evidence>
<dbReference type="GO" id="GO:0015205">
    <property type="term" value="F:nucleobase transmembrane transporter activity"/>
    <property type="evidence" value="ECO:0007669"/>
    <property type="project" value="TreeGrafter"/>
</dbReference>
<dbReference type="PANTHER" id="PTHR30618">
    <property type="entry name" value="NCS1 FAMILY PURINE/PYRIMIDINE TRANSPORTER"/>
    <property type="match status" value="1"/>
</dbReference>
<dbReference type="AlphaFoldDB" id="A0A6G1GCA1"/>
<feature type="transmembrane region" description="Helical" evidence="7">
    <location>
        <begin position="407"/>
        <end position="431"/>
    </location>
</feature>
<feature type="transmembrane region" description="Helical" evidence="7">
    <location>
        <begin position="182"/>
        <end position="200"/>
    </location>
</feature>
<evidence type="ECO:0000313" key="10">
    <source>
        <dbReference type="RefSeq" id="XP_033537284.1"/>
    </source>
</evidence>
<sequence length="562" mass="61617">MNALNGLRARVHIPRTFTSLEVKQEGDDEATFNRWTNHDCAPSPPEERNYTQRGYFGFWIAATVNVSAWTLGSSNLANGLSAGETIGMVFVGSVLAGLISFICAEPGVQYHIGFPMMSRVAFGMYGSFFVVMIKCFVNFIYFGIQAYWGGLAVKVVLSAIFPSFQNMRNTLPLEAAITTNQLIGFIIYIMIFTPLMLIHPSKMHRLLWFAFGAVLATIVGLFIWAVASNGGASALAASIQVDDSTRKFKMLQAVSSVAGSWTGSAISPLTRRRQADWTRYAKTKRTPVLNQLFTVPIAITVTATLGTFATSAVKSMYGKEIWQPITLLEFLLSDNYNAATRAGCFFAGLGFFLSQISVNLVQNSVAAGMDLASLAPRWVDVTRGSLIMCLIGYLINPWRFVNAPGNFITVLNSFGMFVSPLAAINAVDFWFVRRRNWTVPHLYIGDKSSIYWYTFGLNWRAFTAWTIGIFPSFPGFVVATGGAKLAPAWLKLFQTAWFIGFIGAGLIYFIICLISPPPGKPYERVPFGNEGHVIEGLSPSGTDTPNDVEKASITPSLKGMAG</sequence>
<feature type="region of interest" description="Disordered" evidence="6">
    <location>
        <begin position="536"/>
        <end position="562"/>
    </location>
</feature>
<dbReference type="OrthoDB" id="2018619at2759"/>
<dbReference type="RefSeq" id="XP_033537284.1">
    <property type="nucleotide sequence ID" value="XM_033677937.1"/>
</dbReference>
<keyword evidence="4 7" id="KW-1133">Transmembrane helix</keyword>
<evidence type="ECO:0000256" key="2">
    <source>
        <dbReference type="ARBA" id="ARBA00008974"/>
    </source>
</evidence>
<comment type="similarity">
    <text evidence="2">Belongs to the purine-cytosine permease (2.A.39) family.</text>
</comment>
<proteinExistence type="inferred from homology"/>
<feature type="transmembrane region" description="Helical" evidence="7">
    <location>
        <begin position="381"/>
        <end position="401"/>
    </location>
</feature>
<dbReference type="Proteomes" id="UP000504638">
    <property type="component" value="Unplaced"/>
</dbReference>
<reference evidence="8 10" key="1">
    <citation type="submission" date="2020-01" db="EMBL/GenBank/DDBJ databases">
        <authorList>
            <consortium name="DOE Joint Genome Institute"/>
            <person name="Haridas S."/>
            <person name="Albert R."/>
            <person name="Binder M."/>
            <person name="Bloem J."/>
            <person name="Labutti K."/>
            <person name="Salamov A."/>
            <person name="Andreopoulos B."/>
            <person name="Baker S.E."/>
            <person name="Barry K."/>
            <person name="Bills G."/>
            <person name="Bluhm B.H."/>
            <person name="Cannon C."/>
            <person name="Castanera R."/>
            <person name="Culley D.E."/>
            <person name="Daum C."/>
            <person name="Ezra D."/>
            <person name="Gonzalez J.B."/>
            <person name="Henrissat B."/>
            <person name="Kuo A."/>
            <person name="Liang C."/>
            <person name="Lipzen A."/>
            <person name="Lutzoni F."/>
            <person name="Magnuson J."/>
            <person name="Mondo S."/>
            <person name="Nolan M."/>
            <person name="Ohm R."/>
            <person name="Pangilinan J."/>
            <person name="Park H.-J."/>
            <person name="Ramirez L."/>
            <person name="Alfaro M."/>
            <person name="Sun H."/>
            <person name="Tritt A."/>
            <person name="Yoshinaga Y."/>
            <person name="Zwiers L.-H."/>
            <person name="Turgeon B.G."/>
            <person name="Goodwin S.B."/>
            <person name="Spatafora J.W."/>
            <person name="Crous P.W."/>
            <person name="Grigoriev I.V."/>
        </authorList>
    </citation>
    <scope>NUCLEOTIDE SEQUENCE</scope>
    <source>
        <strain evidence="8 10">CBS 781.70</strain>
    </source>
</reference>
<dbReference type="Pfam" id="PF02133">
    <property type="entry name" value="Transp_cyt_pur"/>
    <property type="match status" value="1"/>
</dbReference>
<dbReference type="Gene3D" id="1.10.4160.10">
    <property type="entry name" value="Hydantoin permease"/>
    <property type="match status" value="1"/>
</dbReference>
<name>A0A6G1GCA1_9PEZI</name>
<evidence type="ECO:0000256" key="7">
    <source>
        <dbReference type="SAM" id="Phobius"/>
    </source>
</evidence>
<feature type="transmembrane region" description="Helical" evidence="7">
    <location>
        <begin position="451"/>
        <end position="473"/>
    </location>
</feature>
<dbReference type="PANTHER" id="PTHR30618:SF15">
    <property type="entry name" value="NICOTINAMIDE RIBOSIDE TRANSPORTER 1-RELATED"/>
    <property type="match status" value="1"/>
</dbReference>
<feature type="transmembrane region" description="Helical" evidence="7">
    <location>
        <begin position="288"/>
        <end position="309"/>
    </location>
</feature>
<feature type="transmembrane region" description="Helical" evidence="7">
    <location>
        <begin position="493"/>
        <end position="514"/>
    </location>
</feature>
<reference evidence="10" key="2">
    <citation type="submission" date="2020-04" db="EMBL/GenBank/DDBJ databases">
        <authorList>
            <consortium name="NCBI Genome Project"/>
        </authorList>
    </citation>
    <scope>NUCLEOTIDE SEQUENCE</scope>
    <source>
        <strain evidence="10">CBS 781.70</strain>
    </source>
</reference>
<feature type="transmembrane region" description="Helical" evidence="7">
    <location>
        <begin position="338"/>
        <end position="361"/>
    </location>
</feature>
<organism evidence="8">
    <name type="scientific">Eremomyces bilateralis CBS 781.70</name>
    <dbReference type="NCBI Taxonomy" id="1392243"/>
    <lineage>
        <taxon>Eukaryota</taxon>
        <taxon>Fungi</taxon>
        <taxon>Dikarya</taxon>
        <taxon>Ascomycota</taxon>
        <taxon>Pezizomycotina</taxon>
        <taxon>Dothideomycetes</taxon>
        <taxon>Dothideomycetes incertae sedis</taxon>
        <taxon>Eremomycetales</taxon>
        <taxon>Eremomycetaceae</taxon>
        <taxon>Eremomyces</taxon>
    </lineage>
</organism>
<reference evidence="10" key="3">
    <citation type="submission" date="2025-04" db="UniProtKB">
        <authorList>
            <consortium name="RefSeq"/>
        </authorList>
    </citation>
    <scope>IDENTIFICATION</scope>
    <source>
        <strain evidence="10">CBS 781.70</strain>
    </source>
</reference>
<keyword evidence="3 7" id="KW-0812">Transmembrane</keyword>
<accession>A0A6G1GCA1</accession>
<keyword evidence="9" id="KW-1185">Reference proteome</keyword>
<evidence type="ECO:0000256" key="1">
    <source>
        <dbReference type="ARBA" id="ARBA00004141"/>
    </source>
</evidence>
<dbReference type="InterPro" id="IPR001248">
    <property type="entry name" value="Pur-cyt_permease"/>
</dbReference>
<gene>
    <name evidence="8 10" type="ORF">P152DRAFT_446696</name>
</gene>
<dbReference type="GO" id="GO:0005886">
    <property type="term" value="C:plasma membrane"/>
    <property type="evidence" value="ECO:0007669"/>
    <property type="project" value="TreeGrafter"/>
</dbReference>
<evidence type="ECO:0000313" key="9">
    <source>
        <dbReference type="Proteomes" id="UP000504638"/>
    </source>
</evidence>
<comment type="subcellular location">
    <subcellularLocation>
        <location evidence="1">Membrane</location>
        <topology evidence="1">Multi-pass membrane protein</topology>
    </subcellularLocation>
</comment>
<feature type="transmembrane region" description="Helical" evidence="7">
    <location>
        <begin position="85"/>
        <end position="104"/>
    </location>
</feature>
<feature type="transmembrane region" description="Helical" evidence="7">
    <location>
        <begin position="206"/>
        <end position="227"/>
    </location>
</feature>
<evidence type="ECO:0000256" key="4">
    <source>
        <dbReference type="ARBA" id="ARBA00022989"/>
    </source>
</evidence>